<dbReference type="SUPFAM" id="SSF52540">
    <property type="entry name" value="P-loop containing nucleoside triphosphate hydrolases"/>
    <property type="match status" value="1"/>
</dbReference>
<dbReference type="EMBL" id="JANPXH010000021">
    <property type="protein sequence ID" value="MCR6677415.1"/>
    <property type="molecule type" value="Genomic_DNA"/>
</dbReference>
<reference evidence="1" key="1">
    <citation type="submission" date="2022-07" db="EMBL/GenBank/DDBJ databases">
        <title>Diversity of ethanolamine utilization by human commensal Escherichia coli.</title>
        <authorList>
            <person name="Jubelin G."/>
        </authorList>
    </citation>
    <scope>NUCLEOTIDE SEQUENCE</scope>
    <source>
        <strain evidence="1">S1</strain>
    </source>
</reference>
<accession>A0AAW5MV88</accession>
<organism evidence="1 2">
    <name type="scientific">Escherichia marmotae</name>
    <dbReference type="NCBI Taxonomy" id="1499973"/>
    <lineage>
        <taxon>Bacteria</taxon>
        <taxon>Pseudomonadati</taxon>
        <taxon>Pseudomonadota</taxon>
        <taxon>Gammaproteobacteria</taxon>
        <taxon>Enterobacterales</taxon>
        <taxon>Enterobacteriaceae</taxon>
        <taxon>Escherichia</taxon>
    </lineage>
</organism>
<dbReference type="InterPro" id="IPR027417">
    <property type="entry name" value="P-loop_NTPase"/>
</dbReference>
<evidence type="ECO:0000313" key="2">
    <source>
        <dbReference type="Proteomes" id="UP001206878"/>
    </source>
</evidence>
<dbReference type="SUPFAM" id="SSF141571">
    <property type="entry name" value="Pentapeptide repeat-like"/>
    <property type="match status" value="1"/>
</dbReference>
<evidence type="ECO:0000313" key="1">
    <source>
        <dbReference type="EMBL" id="MCR6677415.1"/>
    </source>
</evidence>
<comment type="caution">
    <text evidence="1">The sequence shown here is derived from an EMBL/GenBank/DDBJ whole genome shotgun (WGS) entry which is preliminary data.</text>
</comment>
<sequence>MKYRYVQVPYEKNNSKHSCDLISDIISEINKIDSKLILIEAPAGFGKTCTSYEILNSLISIDGAPIPFFTEFSRDRQAKVFSHVFVREVDRSFRTVKSDLVIDETKNGKIVLVLDGFDELLNDTTSNKTNDIDFEKAQPMLETIGELLTKSAKVILTSRRAAIFDGEIFQEWKDKYRDNFDVVRYKLNSPEVRDWLSHERIAQLEGSGIDIKKLANPVLLAYLRSLENENFNNLCERSSKIVEHYFQAMLERERERQDLLMTPEKQSSILTMVALDMCENDYTSDNRDKIISLIKEKCLFILEETRQLYTGKDRPTLDALASKLATHAFFDRSNQGENKIEFVNEFVFGNYIANSIIAKDSNDWLANDERFVEPAVQAYLPRDSHDRDLLWKRLSGMREFLSSSDHMKYEYLLTQEIDASIYSETTITGLSFDNALFFQHSEIKNSVFNECIFSNVVFNFNNFDDVTFISCQFYDCDYNKENHPYNISFLNCSDNNEIINEIEFYEITEDSENLELQLEKEVLSKFMPLGSCSITRLHIYTGVLYKIDGYTRKQITRAIKSLKEKGILENANKSSFTAINKFCVGEVKKILGR</sequence>
<dbReference type="Gene3D" id="2.160.20.80">
    <property type="entry name" value="E3 ubiquitin-protein ligase SopA"/>
    <property type="match status" value="1"/>
</dbReference>
<evidence type="ECO:0008006" key="3">
    <source>
        <dbReference type="Google" id="ProtNLM"/>
    </source>
</evidence>
<name>A0AAW5MV88_9ESCH</name>
<dbReference type="AlphaFoldDB" id="A0AAW5MV88"/>
<dbReference type="Gene3D" id="3.40.50.300">
    <property type="entry name" value="P-loop containing nucleotide triphosphate hydrolases"/>
    <property type="match status" value="1"/>
</dbReference>
<dbReference type="Proteomes" id="UP001206878">
    <property type="component" value="Unassembled WGS sequence"/>
</dbReference>
<gene>
    <name evidence="1" type="ORF">NVV43_17680</name>
</gene>
<protein>
    <recommendedName>
        <fullName evidence="3">NACHT domain-containing protein</fullName>
    </recommendedName>
</protein>
<proteinExistence type="predicted"/>